<dbReference type="RefSeq" id="XP_031859216.1">
    <property type="nucleotide sequence ID" value="XM_032006547.1"/>
</dbReference>
<feature type="region of interest" description="Disordered" evidence="1">
    <location>
        <begin position="336"/>
        <end position="597"/>
    </location>
</feature>
<feature type="compositionally biased region" description="Polar residues" evidence="1">
    <location>
        <begin position="475"/>
        <end position="499"/>
    </location>
</feature>
<dbReference type="EMBL" id="CP144053">
    <property type="protein sequence ID" value="WWD17487.1"/>
    <property type="molecule type" value="Genomic_DNA"/>
</dbReference>
<dbReference type="Proteomes" id="UP000322225">
    <property type="component" value="Chromosome 3"/>
</dbReference>
<gene>
    <name evidence="2" type="ORF">CI109_101928</name>
</gene>
<feature type="region of interest" description="Disordered" evidence="1">
    <location>
        <begin position="66"/>
        <end position="86"/>
    </location>
</feature>
<organism evidence="2 3">
    <name type="scientific">Kwoniella shandongensis</name>
    <dbReference type="NCBI Taxonomy" id="1734106"/>
    <lineage>
        <taxon>Eukaryota</taxon>
        <taxon>Fungi</taxon>
        <taxon>Dikarya</taxon>
        <taxon>Basidiomycota</taxon>
        <taxon>Agaricomycotina</taxon>
        <taxon>Tremellomycetes</taxon>
        <taxon>Tremellales</taxon>
        <taxon>Cryptococcaceae</taxon>
        <taxon>Kwoniella</taxon>
    </lineage>
</organism>
<evidence type="ECO:0000313" key="3">
    <source>
        <dbReference type="Proteomes" id="UP000322225"/>
    </source>
</evidence>
<dbReference type="AlphaFoldDB" id="A0A5M6BTV9"/>
<dbReference type="GeneID" id="43590705"/>
<proteinExistence type="predicted"/>
<feature type="compositionally biased region" description="Low complexity" evidence="1">
    <location>
        <begin position="132"/>
        <end position="143"/>
    </location>
</feature>
<feature type="region of interest" description="Disordered" evidence="1">
    <location>
        <begin position="124"/>
        <end position="221"/>
    </location>
</feature>
<protein>
    <submittedName>
        <fullName evidence="2">Uncharacterized protein</fullName>
    </submittedName>
</protein>
<dbReference type="KEGG" id="ksn:43590705"/>
<sequence length="651" mass="71340">MVNPSTALPPPVIFTHAETLHAICLPPLAQFLTSLHSPQHLLKLHDILERYKTPRSYHRIDVRLVESSELPPGTPDSSQAHEKGVNAPVELPQGMDLETYMKETQVQVEEQAVKDTGDITEKRDGEERHMEQVPVQKQQQQQQLNPDASVASAPAVNDETPHTDASSPASMIVYTQPLPTSTDGATESRPQQVLGPSTPPRISPPSPPTPSHPLPPSGPTRRVRELRLDLRTLDAAALFALETWRREILGLDRLNMDVPDSIWYKDPTPTPSPPPPSTTSSVKPKKKMGRPRKYPRPEDDEVRVVGEGSSVGLEMDVDGVVDVDVIMTEEQAEGYKSLEEALHTNGTVDRSNNDTHPAPVLQTLDDPVKDGINDVPIDIEKAGPNPTSTTFSPAQKRTPSPDVVLDDAYNEKETDDPDFVPPPEKPPVRSRRTRKSKSDVLATDAKGTAEGQGISEAIATDGATLDLSNARPDDSSSLQQSQATVTARPSKSSDQSIPLQQDVEPVSPLGPLHSRKRGRPPLSVDVHGSSSKHSIEDGSTKRAYKKKDKQALDSVEVMKKRSRKSKEPSSTSDPSTNKGGVEVVVEIPRRSKEPSLTSDLNLEKGRMYSVLEEKGRKGVLESGERKGENVDLQMDDDDSDEEEWNFLKGIK</sequence>
<reference evidence="2" key="2">
    <citation type="submission" date="2024-01" db="EMBL/GenBank/DDBJ databases">
        <title>Comparative genomics of Cryptococcus and Kwoniella reveals pathogenesis evolution and contrasting modes of karyotype evolution via chromosome fusion or intercentromeric recombination.</title>
        <authorList>
            <person name="Coelho M.A."/>
            <person name="David-Palma M."/>
            <person name="Shea T."/>
            <person name="Bowers K."/>
            <person name="McGinley-Smith S."/>
            <person name="Mohammad A.W."/>
            <person name="Gnirke A."/>
            <person name="Yurkov A.M."/>
            <person name="Nowrousian M."/>
            <person name="Sun S."/>
            <person name="Cuomo C.A."/>
            <person name="Heitman J."/>
        </authorList>
    </citation>
    <scope>NUCLEOTIDE SEQUENCE</scope>
    <source>
        <strain evidence="2">CBS 12478</strain>
    </source>
</reference>
<dbReference type="OrthoDB" id="2594942at2759"/>
<feature type="compositionally biased region" description="Basic residues" evidence="1">
    <location>
        <begin position="283"/>
        <end position="294"/>
    </location>
</feature>
<keyword evidence="3" id="KW-1185">Reference proteome</keyword>
<accession>A0A5M6BTV9</accession>
<feature type="compositionally biased region" description="Polar residues" evidence="1">
    <location>
        <begin position="385"/>
        <end position="398"/>
    </location>
</feature>
<reference evidence="2" key="1">
    <citation type="submission" date="2017-08" db="EMBL/GenBank/DDBJ databases">
        <authorList>
            <person name="Cuomo C."/>
            <person name="Billmyre B."/>
            <person name="Heitman J."/>
        </authorList>
    </citation>
    <scope>NUCLEOTIDE SEQUENCE</scope>
    <source>
        <strain evidence="2">CBS 12478</strain>
    </source>
</reference>
<name>A0A5M6BTV9_9TREE</name>
<feature type="region of interest" description="Disordered" evidence="1">
    <location>
        <begin position="265"/>
        <end position="310"/>
    </location>
</feature>
<feature type="compositionally biased region" description="Polar residues" evidence="1">
    <location>
        <begin position="177"/>
        <end position="195"/>
    </location>
</feature>
<feature type="compositionally biased region" description="Pro residues" evidence="1">
    <location>
        <begin position="268"/>
        <end position="277"/>
    </location>
</feature>
<feature type="compositionally biased region" description="Pro residues" evidence="1">
    <location>
        <begin position="197"/>
        <end position="218"/>
    </location>
</feature>
<evidence type="ECO:0000313" key="2">
    <source>
        <dbReference type="EMBL" id="WWD17487.1"/>
    </source>
</evidence>
<feature type="region of interest" description="Disordered" evidence="1">
    <location>
        <begin position="616"/>
        <end position="640"/>
    </location>
</feature>
<evidence type="ECO:0000256" key="1">
    <source>
        <dbReference type="SAM" id="MobiDB-lite"/>
    </source>
</evidence>
<feature type="compositionally biased region" description="Basic and acidic residues" evidence="1">
    <location>
        <begin position="616"/>
        <end position="629"/>
    </location>
</feature>